<gene>
    <name evidence="7" type="ORF">A2838_02700</name>
</gene>
<keyword evidence="2" id="KW-0545">Nucleotide biosynthesis</keyword>
<evidence type="ECO:0000313" key="8">
    <source>
        <dbReference type="Proteomes" id="UP000178107"/>
    </source>
</evidence>
<accession>A0A1G2T010</accession>
<sequence length="199" mass="23174">MLQTVIFIGRSGCGKGTQADLFKNRIKRMDVDNNQILYVETGEHFRKFIRGGSYSSKISKNIYDTDERQPDFLACYMWSNMLLEELDENMHLIFDGAPRALDEAEILTSALKFYKREMPVVIHIDVSRKWSEERLLARGRKDDLNLGKIDKRLDWFDKDVMPAVEYFKNNPYYRLLDVNGEQTIGQVHADIVAAYDYSA</sequence>
<comment type="subunit">
    <text evidence="6">Monomer.</text>
</comment>
<name>A0A1G2T010_9BACT</name>
<dbReference type="EMBL" id="MHVH01000003">
    <property type="protein sequence ID" value="OHA90605.1"/>
    <property type="molecule type" value="Genomic_DNA"/>
</dbReference>
<reference evidence="7 8" key="1">
    <citation type="journal article" date="2016" name="Nat. Commun.">
        <title>Thousands of microbial genomes shed light on interconnected biogeochemical processes in an aquifer system.</title>
        <authorList>
            <person name="Anantharaman K."/>
            <person name="Brown C.T."/>
            <person name="Hug L.A."/>
            <person name="Sharon I."/>
            <person name="Castelle C.J."/>
            <person name="Probst A.J."/>
            <person name="Thomas B.C."/>
            <person name="Singh A."/>
            <person name="Wilkins M.J."/>
            <person name="Karaoz U."/>
            <person name="Brodie E.L."/>
            <person name="Williams K.H."/>
            <person name="Hubbard S.S."/>
            <person name="Banfield J.F."/>
        </authorList>
    </citation>
    <scope>NUCLEOTIDE SEQUENCE [LARGE SCALE GENOMIC DNA]</scope>
</reference>
<dbReference type="PANTHER" id="PTHR23359">
    <property type="entry name" value="NUCLEOTIDE KINASE"/>
    <property type="match status" value="1"/>
</dbReference>
<keyword evidence="6" id="KW-0067">ATP-binding</keyword>
<evidence type="ECO:0000256" key="4">
    <source>
        <dbReference type="ARBA" id="ARBA00022777"/>
    </source>
</evidence>
<dbReference type="AlphaFoldDB" id="A0A1G2T010"/>
<comment type="catalytic activity">
    <reaction evidence="6">
        <text>AMP + ATP = 2 ADP</text>
        <dbReference type="Rhea" id="RHEA:12973"/>
        <dbReference type="ChEBI" id="CHEBI:30616"/>
        <dbReference type="ChEBI" id="CHEBI:456215"/>
        <dbReference type="ChEBI" id="CHEBI:456216"/>
        <dbReference type="EC" id="2.7.4.3"/>
    </reaction>
</comment>
<dbReference type="GO" id="GO:0005737">
    <property type="term" value="C:cytoplasm"/>
    <property type="evidence" value="ECO:0007669"/>
    <property type="project" value="UniProtKB-SubCell"/>
</dbReference>
<evidence type="ECO:0000313" key="7">
    <source>
        <dbReference type="EMBL" id="OHA90605.1"/>
    </source>
</evidence>
<evidence type="ECO:0000256" key="5">
    <source>
        <dbReference type="RuleBase" id="RU003330"/>
    </source>
</evidence>
<dbReference type="Gene3D" id="3.40.50.300">
    <property type="entry name" value="P-loop containing nucleotide triphosphate hydrolases"/>
    <property type="match status" value="1"/>
</dbReference>
<dbReference type="InterPro" id="IPR000850">
    <property type="entry name" value="Adenylat/UMP-CMP_kin"/>
</dbReference>
<dbReference type="GO" id="GO:0005524">
    <property type="term" value="F:ATP binding"/>
    <property type="evidence" value="ECO:0007669"/>
    <property type="project" value="UniProtKB-KW"/>
</dbReference>
<dbReference type="SUPFAM" id="SSF52540">
    <property type="entry name" value="P-loop containing nucleoside triphosphate hydrolases"/>
    <property type="match status" value="1"/>
</dbReference>
<evidence type="ECO:0000256" key="1">
    <source>
        <dbReference type="ARBA" id="ARBA00022679"/>
    </source>
</evidence>
<evidence type="ECO:0000256" key="2">
    <source>
        <dbReference type="ARBA" id="ARBA00022727"/>
    </source>
</evidence>
<dbReference type="InterPro" id="IPR027417">
    <property type="entry name" value="P-loop_NTPase"/>
</dbReference>
<comment type="caution">
    <text evidence="7">The sequence shown here is derived from an EMBL/GenBank/DDBJ whole genome shotgun (WGS) entry which is preliminary data.</text>
</comment>
<keyword evidence="3 6" id="KW-0547">Nucleotide-binding</keyword>
<dbReference type="Pfam" id="PF00406">
    <property type="entry name" value="ADK"/>
    <property type="match status" value="1"/>
</dbReference>
<proteinExistence type="inferred from homology"/>
<dbReference type="EC" id="2.7.4.3" evidence="6"/>
<comment type="subcellular location">
    <subcellularLocation>
        <location evidence="6">Cytoplasm</location>
    </subcellularLocation>
</comment>
<dbReference type="PRINTS" id="PR00094">
    <property type="entry name" value="ADENYLTKNASE"/>
</dbReference>
<evidence type="ECO:0000256" key="3">
    <source>
        <dbReference type="ARBA" id="ARBA00022741"/>
    </source>
</evidence>
<keyword evidence="1 5" id="KW-0808">Transferase</keyword>
<evidence type="ECO:0000256" key="6">
    <source>
        <dbReference type="RuleBase" id="RU003331"/>
    </source>
</evidence>
<dbReference type="GO" id="GO:0004017">
    <property type="term" value="F:AMP kinase activity"/>
    <property type="evidence" value="ECO:0007669"/>
    <property type="project" value="UniProtKB-EC"/>
</dbReference>
<keyword evidence="4 5" id="KW-0418">Kinase</keyword>
<protein>
    <recommendedName>
        <fullName evidence="6">Adenylate kinase</fullName>
        <ecNumber evidence="6">2.7.4.3</ecNumber>
    </recommendedName>
</protein>
<comment type="similarity">
    <text evidence="5">Belongs to the adenylate kinase family.</text>
</comment>
<organism evidence="7 8">
    <name type="scientific">Candidatus Zambryskibacteria bacterium RIFCSPHIGHO2_01_FULL_46_25</name>
    <dbReference type="NCBI Taxonomy" id="1802738"/>
    <lineage>
        <taxon>Bacteria</taxon>
        <taxon>Candidatus Zambryskiibacteriota</taxon>
    </lineage>
</organism>
<dbReference type="Proteomes" id="UP000178107">
    <property type="component" value="Unassembled WGS sequence"/>
</dbReference>